<organism evidence="1 2">
    <name type="scientific">Anaerobiospirillum thomasii</name>
    <dbReference type="NCBI Taxonomy" id="179995"/>
    <lineage>
        <taxon>Bacteria</taxon>
        <taxon>Pseudomonadati</taxon>
        <taxon>Pseudomonadota</taxon>
        <taxon>Gammaproteobacteria</taxon>
        <taxon>Aeromonadales</taxon>
        <taxon>Succinivibrionaceae</taxon>
        <taxon>Anaerobiospirillum</taxon>
    </lineage>
</organism>
<dbReference type="PROSITE" id="PS51257">
    <property type="entry name" value="PROKAR_LIPOPROTEIN"/>
    <property type="match status" value="1"/>
</dbReference>
<evidence type="ECO:0000313" key="2">
    <source>
        <dbReference type="Proteomes" id="UP000250086"/>
    </source>
</evidence>
<accession>A0A2X0V6B1</accession>
<sequence length="216" mass="24527">MYKILCALLLCSLITGCTIENDESKEDLVELRPSDLEMHKDTFSALTLKCIKGDLSSLDEIMSMYMRSAADMKSDRGMALFELAPNKNFEKCAIKAHETGDDRAFNMIVRSPNLASHISRYFYKRYDLLNGAYWAQRVLNMQGLANGYETLGSVFIKDRKTLATGASMLEQSVRLGNYNALSILRIASNQYNENYFKAKDRRLKRLSDKASTKAKK</sequence>
<protein>
    <submittedName>
        <fullName evidence="1">Uncharacterized protein</fullName>
    </submittedName>
</protein>
<name>A0A2X0V6B1_9GAMM</name>
<gene>
    <name evidence="1" type="ORF">NCTC13093_01377</name>
</gene>
<dbReference type="EMBL" id="UAPV01000001">
    <property type="protein sequence ID" value="SPT69979.1"/>
    <property type="molecule type" value="Genomic_DNA"/>
</dbReference>
<proteinExistence type="predicted"/>
<dbReference type="RefSeq" id="WP_113744097.1">
    <property type="nucleotide sequence ID" value="NZ_UAPV01000001.1"/>
</dbReference>
<keyword evidence="2" id="KW-1185">Reference proteome</keyword>
<reference evidence="1 2" key="1">
    <citation type="submission" date="2018-06" db="EMBL/GenBank/DDBJ databases">
        <authorList>
            <consortium name="Pathogen Informatics"/>
            <person name="Doyle S."/>
        </authorList>
    </citation>
    <scope>NUCLEOTIDE SEQUENCE [LARGE SCALE GENOMIC DNA]</scope>
    <source>
        <strain evidence="1 2">NCTC13093</strain>
    </source>
</reference>
<dbReference type="Proteomes" id="UP000250086">
    <property type="component" value="Unassembled WGS sequence"/>
</dbReference>
<dbReference type="AlphaFoldDB" id="A0A2X0V6B1"/>
<evidence type="ECO:0000313" key="1">
    <source>
        <dbReference type="EMBL" id="SPT69979.1"/>
    </source>
</evidence>